<comment type="similarity">
    <text evidence="2 10">Belongs to the glycosyltransferase 31 family.</text>
</comment>
<dbReference type="PANTHER" id="PTHR11214:SF364">
    <property type="entry name" value="HEXOSYLTRANSFERASE"/>
    <property type="match status" value="1"/>
</dbReference>
<evidence type="ECO:0000256" key="4">
    <source>
        <dbReference type="ARBA" id="ARBA00022679"/>
    </source>
</evidence>
<keyword evidence="5" id="KW-0812">Transmembrane</keyword>
<keyword evidence="8 10" id="KW-0333">Golgi apparatus</keyword>
<evidence type="ECO:0000256" key="9">
    <source>
        <dbReference type="ARBA" id="ARBA00023136"/>
    </source>
</evidence>
<dbReference type="GO" id="GO:0016758">
    <property type="term" value="F:hexosyltransferase activity"/>
    <property type="evidence" value="ECO:0007669"/>
    <property type="project" value="InterPro"/>
</dbReference>
<reference evidence="12" key="1">
    <citation type="submission" date="2022-11" db="UniProtKB">
        <authorList>
            <consortium name="WormBaseParasite"/>
        </authorList>
    </citation>
    <scope>IDENTIFICATION</scope>
</reference>
<sequence length="176" mass="20573">MWIRFVAEYCPKVPFILKLDDDVAVNHIAVLRFLAIRVRRKFLPNRRLAMCRLMDGSPAIRDKKSKWYISSAEYPNDAFSVYCSGLAFIITSDLIRPMMKKAQKSKLIWVDDFFLTGYLTANSNITFEDIGSLYEMNARKVETSMLSGLKLFGVVTSVNQHKRIWKKLSWRYQQRC</sequence>
<evidence type="ECO:0000313" key="12">
    <source>
        <dbReference type="WBParaSite" id="PgR097_g002_t01"/>
    </source>
</evidence>
<dbReference type="WBParaSite" id="PgR097_g002_t01">
    <property type="protein sequence ID" value="PgR097_g002_t01"/>
    <property type="gene ID" value="PgR097_g002"/>
</dbReference>
<dbReference type="AlphaFoldDB" id="A0A915C7U7"/>
<name>A0A915C7U7_PARUN</name>
<dbReference type="EC" id="2.4.1.-" evidence="10"/>
<evidence type="ECO:0000313" key="11">
    <source>
        <dbReference type="Proteomes" id="UP000887569"/>
    </source>
</evidence>
<accession>A0A915C7U7</accession>
<keyword evidence="11" id="KW-1185">Reference proteome</keyword>
<dbReference type="Gene3D" id="3.90.550.50">
    <property type="match status" value="1"/>
</dbReference>
<keyword evidence="3 10" id="KW-0328">Glycosyltransferase</keyword>
<dbReference type="Pfam" id="PF01762">
    <property type="entry name" value="Galactosyl_T"/>
    <property type="match status" value="1"/>
</dbReference>
<evidence type="ECO:0000256" key="1">
    <source>
        <dbReference type="ARBA" id="ARBA00004323"/>
    </source>
</evidence>
<evidence type="ECO:0000256" key="5">
    <source>
        <dbReference type="ARBA" id="ARBA00022692"/>
    </source>
</evidence>
<dbReference type="GO" id="GO:0006493">
    <property type="term" value="P:protein O-linked glycosylation"/>
    <property type="evidence" value="ECO:0007669"/>
    <property type="project" value="TreeGrafter"/>
</dbReference>
<keyword evidence="9" id="KW-0472">Membrane</keyword>
<evidence type="ECO:0000256" key="8">
    <source>
        <dbReference type="ARBA" id="ARBA00023034"/>
    </source>
</evidence>
<evidence type="ECO:0000256" key="2">
    <source>
        <dbReference type="ARBA" id="ARBA00008661"/>
    </source>
</evidence>
<organism evidence="11 12">
    <name type="scientific">Parascaris univalens</name>
    <name type="common">Nematode worm</name>
    <dbReference type="NCBI Taxonomy" id="6257"/>
    <lineage>
        <taxon>Eukaryota</taxon>
        <taxon>Metazoa</taxon>
        <taxon>Ecdysozoa</taxon>
        <taxon>Nematoda</taxon>
        <taxon>Chromadorea</taxon>
        <taxon>Rhabditida</taxon>
        <taxon>Spirurina</taxon>
        <taxon>Ascaridomorpha</taxon>
        <taxon>Ascaridoidea</taxon>
        <taxon>Ascarididae</taxon>
        <taxon>Parascaris</taxon>
    </lineage>
</organism>
<dbReference type="PANTHER" id="PTHR11214">
    <property type="entry name" value="BETA-1,3-N-ACETYLGLUCOSAMINYLTRANSFERASE"/>
    <property type="match status" value="1"/>
</dbReference>
<evidence type="ECO:0000256" key="10">
    <source>
        <dbReference type="RuleBase" id="RU363063"/>
    </source>
</evidence>
<keyword evidence="4" id="KW-0808">Transferase</keyword>
<comment type="subcellular location">
    <subcellularLocation>
        <location evidence="1 10">Golgi apparatus membrane</location>
        <topology evidence="1 10">Single-pass type II membrane protein</topology>
    </subcellularLocation>
</comment>
<dbReference type="Proteomes" id="UP000887569">
    <property type="component" value="Unplaced"/>
</dbReference>
<proteinExistence type="inferred from homology"/>
<protein>
    <recommendedName>
        <fullName evidence="10">Hexosyltransferase</fullName>
        <ecNumber evidence="10">2.4.1.-</ecNumber>
    </recommendedName>
</protein>
<evidence type="ECO:0000256" key="6">
    <source>
        <dbReference type="ARBA" id="ARBA00022968"/>
    </source>
</evidence>
<keyword evidence="7" id="KW-1133">Transmembrane helix</keyword>
<evidence type="ECO:0000256" key="3">
    <source>
        <dbReference type="ARBA" id="ARBA00022676"/>
    </source>
</evidence>
<evidence type="ECO:0000256" key="7">
    <source>
        <dbReference type="ARBA" id="ARBA00022989"/>
    </source>
</evidence>
<dbReference type="InterPro" id="IPR002659">
    <property type="entry name" value="Glyco_trans_31"/>
</dbReference>
<dbReference type="GO" id="GO:0000139">
    <property type="term" value="C:Golgi membrane"/>
    <property type="evidence" value="ECO:0007669"/>
    <property type="project" value="UniProtKB-SubCell"/>
</dbReference>
<keyword evidence="6" id="KW-0735">Signal-anchor</keyword>